<organism evidence="5">
    <name type="scientific">Nippostrongylus brasiliensis</name>
    <name type="common">Rat hookworm</name>
    <dbReference type="NCBI Taxonomy" id="27835"/>
    <lineage>
        <taxon>Eukaryota</taxon>
        <taxon>Metazoa</taxon>
        <taxon>Ecdysozoa</taxon>
        <taxon>Nematoda</taxon>
        <taxon>Chromadorea</taxon>
        <taxon>Rhabditida</taxon>
        <taxon>Rhabditina</taxon>
        <taxon>Rhabditomorpha</taxon>
        <taxon>Strongyloidea</taxon>
        <taxon>Heligmosomidae</taxon>
        <taxon>Nippostrongylus</taxon>
    </lineage>
</organism>
<name>A0A0N4XDF5_NIPBR</name>
<sequence>MFASQLFFSLAVPLISGHTLIPADTPSCANGPAEFCHHVLITHEVNGAALRLLDEIGGSNGTKRLTQADELVLALLNKTDKTSFRALLKGTLAAELGALVMAKVDCFTPEEPIDLGREATCIQIYADIGLGILELTEAIIAVETDEAKKADIQSLRDKIFEENLCLIVLLPYYSYLPDLQSLTYPIRRSRKDTIWELVGMATLHLRRLLICAILLSPVRTNLQKAVDLCIRIGSSYCYFAVAAYERNNLTLNASKGRLEGDGMQALKLADKLVFEDAAPPKPPTFHELVEKARSENKEALKLLGDELATSPFKASLTEANKLLTRILEDQQQLKDQLTHLKKAVRYELKALREKKECKNLSQNDSKSRTTCKEAYVMIADSLLRTVVAYWEAVPEQRVKDKIEKIIKDGLVEGNGNPEKAVRIIGRNFLKNTE</sequence>
<evidence type="ECO:0000256" key="1">
    <source>
        <dbReference type="SAM" id="Coils"/>
    </source>
</evidence>
<reference evidence="3 4" key="2">
    <citation type="submission" date="2018-11" db="EMBL/GenBank/DDBJ databases">
        <authorList>
            <consortium name="Pathogen Informatics"/>
        </authorList>
    </citation>
    <scope>NUCLEOTIDE SEQUENCE [LARGE SCALE GENOMIC DNA]</scope>
</reference>
<keyword evidence="4" id="KW-1185">Reference proteome</keyword>
<keyword evidence="2" id="KW-0732">Signal</keyword>
<evidence type="ECO:0000313" key="5">
    <source>
        <dbReference type="WBParaSite" id="NBR_0000054901-mRNA-1"/>
    </source>
</evidence>
<evidence type="ECO:0000256" key="2">
    <source>
        <dbReference type="SAM" id="SignalP"/>
    </source>
</evidence>
<feature type="coiled-coil region" evidence="1">
    <location>
        <begin position="316"/>
        <end position="363"/>
    </location>
</feature>
<dbReference type="AlphaFoldDB" id="A0A0N4XDF5"/>
<keyword evidence="1" id="KW-0175">Coiled coil</keyword>
<evidence type="ECO:0000313" key="3">
    <source>
        <dbReference type="EMBL" id="VDL63281.1"/>
    </source>
</evidence>
<gene>
    <name evidence="3" type="ORF">NBR_LOCUS550</name>
</gene>
<accession>A0A0N4XDF5</accession>
<protein>
    <submittedName>
        <fullName evidence="5">Secreted protein</fullName>
    </submittedName>
</protein>
<feature type="signal peptide" evidence="2">
    <location>
        <begin position="1"/>
        <end position="17"/>
    </location>
</feature>
<feature type="chain" id="PRO_5043124530" evidence="2">
    <location>
        <begin position="18"/>
        <end position="433"/>
    </location>
</feature>
<evidence type="ECO:0000313" key="4">
    <source>
        <dbReference type="Proteomes" id="UP000271162"/>
    </source>
</evidence>
<dbReference type="WBParaSite" id="NBR_0000054901-mRNA-1">
    <property type="protein sequence ID" value="NBR_0000054901-mRNA-1"/>
    <property type="gene ID" value="NBR_0000054901"/>
</dbReference>
<dbReference type="EMBL" id="UYSL01000251">
    <property type="protein sequence ID" value="VDL63281.1"/>
    <property type="molecule type" value="Genomic_DNA"/>
</dbReference>
<reference evidence="5" key="1">
    <citation type="submission" date="2017-02" db="UniProtKB">
        <authorList>
            <consortium name="WormBaseParasite"/>
        </authorList>
    </citation>
    <scope>IDENTIFICATION</scope>
</reference>
<dbReference type="Proteomes" id="UP000271162">
    <property type="component" value="Unassembled WGS sequence"/>
</dbReference>
<proteinExistence type="predicted"/>